<evidence type="ECO:0000256" key="6">
    <source>
        <dbReference type="ARBA" id="ARBA00023316"/>
    </source>
</evidence>
<dbReference type="Proteomes" id="UP000477722">
    <property type="component" value="Unassembled WGS sequence"/>
</dbReference>
<keyword evidence="3" id="KW-1133">Transmembrane helix</keyword>
<evidence type="ECO:0000256" key="2">
    <source>
        <dbReference type="ARBA" id="ARBA00022692"/>
    </source>
</evidence>
<keyword evidence="6" id="KW-0961">Cell wall biogenesis/degradation</keyword>
<dbReference type="AlphaFoldDB" id="A0A6G4X6H0"/>
<dbReference type="NCBIfam" id="TIGR00247">
    <property type="entry name" value="endolytic transglycosylase MltG"/>
    <property type="match status" value="1"/>
</dbReference>
<keyword evidence="8" id="KW-1185">Reference proteome</keyword>
<reference evidence="7 8" key="1">
    <citation type="submission" date="2020-02" db="EMBL/GenBank/DDBJ databases">
        <title>Whole-genome analyses of novel actinobacteria.</title>
        <authorList>
            <person name="Sahin N."/>
            <person name="Tatar D."/>
        </authorList>
    </citation>
    <scope>NUCLEOTIDE SEQUENCE [LARGE SCALE GENOMIC DNA]</scope>
    <source>
        <strain evidence="7 8">SB3404</strain>
    </source>
</reference>
<evidence type="ECO:0000256" key="4">
    <source>
        <dbReference type="ARBA" id="ARBA00023136"/>
    </source>
</evidence>
<dbReference type="GO" id="GO:0071555">
    <property type="term" value="P:cell wall organization"/>
    <property type="evidence" value="ECO:0007669"/>
    <property type="project" value="UniProtKB-KW"/>
</dbReference>
<sequence length="253" mass="27930">MRKLWLVGVALVCALAVTAALVLLLKRHGEENRTLEIPEGWRAAQVYDAVDRALDKPEGTTERAAERAAKKGVLKLPAEAKGNPEGYLASATYSLEDRTPTSLLTAMVNTADKRLARDGITRYSTVTVASIAQAEADTPEDMGKVARVVANRRAQGMPLQMDSTINYALKRSTLNTTIEDTRINSPYNTYRHKGLPPSPINTPGLHARRAAADPPPGDWLYFVTVGPGDTRFTDDYEQHKKWVAEFNENQRNQ</sequence>
<protein>
    <submittedName>
        <fullName evidence="7">Endolytic transglycosylase MltG</fullName>
    </submittedName>
</protein>
<evidence type="ECO:0000256" key="3">
    <source>
        <dbReference type="ARBA" id="ARBA00022989"/>
    </source>
</evidence>
<comment type="caution">
    <text evidence="7">The sequence shown here is derived from an EMBL/GenBank/DDBJ whole genome shotgun (WGS) entry which is preliminary data.</text>
</comment>
<proteinExistence type="predicted"/>
<dbReference type="PANTHER" id="PTHR30518">
    <property type="entry name" value="ENDOLYTIC MUREIN TRANSGLYCOSYLASE"/>
    <property type="match status" value="1"/>
</dbReference>
<evidence type="ECO:0000313" key="7">
    <source>
        <dbReference type="EMBL" id="NGO72447.1"/>
    </source>
</evidence>
<keyword evidence="2" id="KW-0812">Transmembrane</keyword>
<organism evidence="7 8">
    <name type="scientific">Streptomyces boncukensis</name>
    <dbReference type="NCBI Taxonomy" id="2711219"/>
    <lineage>
        <taxon>Bacteria</taxon>
        <taxon>Bacillati</taxon>
        <taxon>Actinomycetota</taxon>
        <taxon>Actinomycetes</taxon>
        <taxon>Kitasatosporales</taxon>
        <taxon>Streptomycetaceae</taxon>
        <taxon>Streptomyces</taxon>
    </lineage>
</organism>
<keyword evidence="4" id="KW-0472">Membrane</keyword>
<evidence type="ECO:0000256" key="1">
    <source>
        <dbReference type="ARBA" id="ARBA00022475"/>
    </source>
</evidence>
<dbReference type="EMBL" id="JAAKZZ010000463">
    <property type="protein sequence ID" value="NGO72447.1"/>
    <property type="molecule type" value="Genomic_DNA"/>
</dbReference>
<dbReference type="Pfam" id="PF02618">
    <property type="entry name" value="YceG"/>
    <property type="match status" value="1"/>
</dbReference>
<dbReference type="InterPro" id="IPR003770">
    <property type="entry name" value="MLTG-like"/>
</dbReference>
<evidence type="ECO:0000256" key="5">
    <source>
        <dbReference type="ARBA" id="ARBA00023239"/>
    </source>
</evidence>
<gene>
    <name evidence="7" type="primary">mltG</name>
    <name evidence="7" type="ORF">G5C65_29655</name>
</gene>
<name>A0A6G4X6H0_9ACTN</name>
<keyword evidence="1" id="KW-1003">Cell membrane</keyword>
<keyword evidence="5" id="KW-0456">Lyase</keyword>
<accession>A0A6G4X6H0</accession>
<evidence type="ECO:0000313" key="8">
    <source>
        <dbReference type="Proteomes" id="UP000477722"/>
    </source>
</evidence>
<dbReference type="GO" id="GO:0016829">
    <property type="term" value="F:lyase activity"/>
    <property type="evidence" value="ECO:0007669"/>
    <property type="project" value="UniProtKB-KW"/>
</dbReference>
<dbReference type="PANTHER" id="PTHR30518:SF2">
    <property type="entry name" value="ENDOLYTIC MUREIN TRANSGLYCOSYLASE"/>
    <property type="match status" value="1"/>
</dbReference>